<evidence type="ECO:0000313" key="8">
    <source>
        <dbReference type="Proteomes" id="UP000094801"/>
    </source>
</evidence>
<dbReference type="InterPro" id="IPR050358">
    <property type="entry name" value="RSE1/DDB1/CFT1"/>
</dbReference>
<dbReference type="GO" id="GO:0005634">
    <property type="term" value="C:nucleus"/>
    <property type="evidence" value="ECO:0007669"/>
    <property type="project" value="UniProtKB-SubCell"/>
</dbReference>
<dbReference type="InterPro" id="IPR058543">
    <property type="entry name" value="Beta-prop_RSE1/DDB1/CPSF1_2nd"/>
</dbReference>
<keyword evidence="3" id="KW-0539">Nucleus</keyword>
<dbReference type="InterPro" id="IPR015943">
    <property type="entry name" value="WD40/YVTN_repeat-like_dom_sf"/>
</dbReference>
<feature type="domain" description="RSE1/DDB1/CPSF1 first beta-propeller" evidence="5">
    <location>
        <begin position="82"/>
        <end position="448"/>
    </location>
</feature>
<evidence type="ECO:0000256" key="1">
    <source>
        <dbReference type="ARBA" id="ARBA00004123"/>
    </source>
</evidence>
<dbReference type="GO" id="GO:0006397">
    <property type="term" value="P:mRNA processing"/>
    <property type="evidence" value="ECO:0007669"/>
    <property type="project" value="UniProtKB-KW"/>
</dbReference>
<accession>A0A1E4SZN5</accession>
<evidence type="ECO:0000259" key="5">
    <source>
        <dbReference type="Pfam" id="PF10433"/>
    </source>
</evidence>
<dbReference type="GO" id="GO:0003676">
    <property type="term" value="F:nucleic acid binding"/>
    <property type="evidence" value="ECO:0007669"/>
    <property type="project" value="InterPro"/>
</dbReference>
<evidence type="ECO:0000256" key="3">
    <source>
        <dbReference type="ARBA" id="ARBA00023242"/>
    </source>
</evidence>
<evidence type="ECO:0000259" key="4">
    <source>
        <dbReference type="Pfam" id="PF03178"/>
    </source>
</evidence>
<gene>
    <name evidence="7" type="ORF">CANARDRAFT_28683</name>
</gene>
<evidence type="ECO:0000256" key="2">
    <source>
        <dbReference type="ARBA" id="ARBA00022664"/>
    </source>
</evidence>
<dbReference type="Pfam" id="PF23726">
    <property type="entry name" value="Beta-prop_RSE1_2nd"/>
    <property type="match status" value="1"/>
</dbReference>
<dbReference type="Proteomes" id="UP000094801">
    <property type="component" value="Unassembled WGS sequence"/>
</dbReference>
<dbReference type="InterPro" id="IPR018846">
    <property type="entry name" value="Beta-prop_RSE1/DDB1/CPSF1_1st"/>
</dbReference>
<reference evidence="8" key="1">
    <citation type="submission" date="2016-04" db="EMBL/GenBank/DDBJ databases">
        <title>Comparative genomics of biotechnologically important yeasts.</title>
        <authorList>
            <consortium name="DOE Joint Genome Institute"/>
            <person name="Riley R."/>
            <person name="Haridas S."/>
            <person name="Wolfe K.H."/>
            <person name="Lopes M.R."/>
            <person name="Hittinger C.T."/>
            <person name="Goker M."/>
            <person name="Salamov A."/>
            <person name="Wisecaver J."/>
            <person name="Long T.M."/>
            <person name="Aerts A.L."/>
            <person name="Barry K."/>
            <person name="Choi C."/>
            <person name="Clum A."/>
            <person name="Coughlan A.Y."/>
            <person name="Deshpande S."/>
            <person name="Douglass A.P."/>
            <person name="Hanson S.J."/>
            <person name="Klenk H.-P."/>
            <person name="Labutti K."/>
            <person name="Lapidus A."/>
            <person name="Lindquist E."/>
            <person name="Lipzen A."/>
            <person name="Meier-Kolthoff J.P."/>
            <person name="Ohm R.A."/>
            <person name="Otillar R.P."/>
            <person name="Pangilinan J."/>
            <person name="Peng Y."/>
            <person name="Rokas A."/>
            <person name="Rosa C.A."/>
            <person name="Scheuner C."/>
            <person name="Sibirny A.A."/>
            <person name="Slot J.C."/>
            <person name="Stielow J.B."/>
            <person name="Sun H."/>
            <person name="Kurtzman C.P."/>
            <person name="Blackwell M."/>
            <person name="Grigoriev I.V."/>
            <person name="Jeffries T.W."/>
        </authorList>
    </citation>
    <scope>NUCLEOTIDE SEQUENCE [LARGE SCALE GENOMIC DNA]</scope>
    <source>
        <strain evidence="8">NRRL YB-2248</strain>
    </source>
</reference>
<dbReference type="OrthoDB" id="6109at2759"/>
<dbReference type="Pfam" id="PF10433">
    <property type="entry name" value="Beta-prop_RSE1_1st"/>
    <property type="match status" value="1"/>
</dbReference>
<name>A0A1E4SZN5_9ASCO</name>
<feature type="domain" description="RSE1/DDB1/CPSF1 C-terminal" evidence="4">
    <location>
        <begin position="1013"/>
        <end position="1347"/>
    </location>
</feature>
<dbReference type="InterPro" id="IPR004871">
    <property type="entry name" value="RSE1/DDB1/CPSF1_C"/>
</dbReference>
<feature type="domain" description="RSE1/DDB1/CPSF1 second beta-propeller" evidence="6">
    <location>
        <begin position="565"/>
        <end position="943"/>
    </location>
</feature>
<organism evidence="7 8">
    <name type="scientific">[Candida] arabinofermentans NRRL YB-2248</name>
    <dbReference type="NCBI Taxonomy" id="983967"/>
    <lineage>
        <taxon>Eukaryota</taxon>
        <taxon>Fungi</taxon>
        <taxon>Dikarya</taxon>
        <taxon>Ascomycota</taxon>
        <taxon>Saccharomycotina</taxon>
        <taxon>Pichiomycetes</taxon>
        <taxon>Pichiales</taxon>
        <taxon>Pichiaceae</taxon>
        <taxon>Ogataea</taxon>
        <taxon>Ogataea/Candida clade</taxon>
    </lineage>
</organism>
<keyword evidence="8" id="KW-1185">Reference proteome</keyword>
<dbReference type="Gene3D" id="2.130.10.10">
    <property type="entry name" value="YVTN repeat-like/Quinoprotein amine dehydrogenase"/>
    <property type="match status" value="2"/>
</dbReference>
<evidence type="ECO:0000313" key="7">
    <source>
        <dbReference type="EMBL" id="ODV84948.1"/>
    </source>
</evidence>
<dbReference type="PANTHER" id="PTHR10644">
    <property type="entry name" value="DNA REPAIR/RNA PROCESSING CPSF FAMILY"/>
    <property type="match status" value="1"/>
</dbReference>
<proteinExistence type="predicted"/>
<comment type="subcellular location">
    <subcellularLocation>
        <location evidence="1">Nucleus</location>
    </subcellularLocation>
</comment>
<keyword evidence="2" id="KW-0507">mRNA processing</keyword>
<evidence type="ECO:0000259" key="6">
    <source>
        <dbReference type="Pfam" id="PF23726"/>
    </source>
</evidence>
<protein>
    <submittedName>
        <fullName evidence="7">Uncharacterized protein</fullName>
    </submittedName>
</protein>
<dbReference type="Pfam" id="PF03178">
    <property type="entry name" value="CPSF_A"/>
    <property type="match status" value="1"/>
</dbReference>
<dbReference type="STRING" id="983967.A0A1E4SZN5"/>
<dbReference type="EMBL" id="KV453854">
    <property type="protein sequence ID" value="ODV84948.1"/>
    <property type="molecule type" value="Genomic_DNA"/>
</dbReference>
<sequence length="1377" mass="156106">MDVYHRFIDPTTCQCSLYCNFTKPAAKNLVISKGSLLQVFEIVEIEAQDDENDIDEAVADVLDSTDMFLDNGMMTSLIKQRQYKLSLITEYRLNGEIINIAKFKSNENDILDYLQISIGFAKLIIVKWDDHSHSISTVSLHYYEPVLESLSVVKPSQCDVKHRTDPNGLCTSFQMNELFTFLPFYKDFLEDDDQGLLLEENEIKEEKPAKEELTTIKDSKRKKLYNDSFIINSSTLNPELKDILDYQYLYSYRDPTVAILYAPTSMTWAGYLPNVKDNMKCVVLSLDLEKQKATTIMELDSLPYDLDYIYPLPEPINGFLLVGSNEIVFTNSLGSIKGIATNEYYQQSASLKLKDQSDLALKLDGSKIEYVGNDQVLIITEAGQLYTLGFEKVGGTYSIGDITKIDEANYKGILLNGPIMLTKIEDMDSCFVCCQCGDSLLINWKNTESAAPLKATLKKEDASKIADVQEDDDSWLYKDEGDDDKNNDDSNLAITSSLSKCKFEIVDSLINCGPLSDFTIGKVSKEPKLFGLPNPNLNEDAIVASSGAGANSAISVFNPTVKPVIKSTLKFSNVDKIWTLADINGQSQYLITTDYKNYKTQVFQIGKNYKILYAHDLNNKQITVQFGTINSKLEMNIVQVTPFKVLLYDFNFKQLMSVDYEHEINSASIYDKYVIVITQNGEIDILEFIEKTNELEKIDLPALLNYLIFTNGWIADSSILNHVADYNLGVKRNREGDAVQEEENTTTESTFWLVTADNRLLVFKKEHKEKVFEFKDIQKFPEQMQVSRMDPNYEADVDPVIKQAMFTKLGDRYSTKDYLIVLSFGGEVMIYETYFDPSAKTYKLLKINDMCQFPIIGAPDNSYAHATRIERNLIKVDNIQGYNSVLVTGASAYVIIKEHTSMPRLFQFTPMTTLYFAGYNHDSKCQNGFISIDDKKACRICQFDLKLNYSNRIPIRKISVGDCTINKISYHKRSHLYVISCLKEIPYIAQDEDGTIMQGTIEDAKVKAHNYKGYIHLVSPVNWTIIDTVELEDCEVSTSIKIMEMKISESSTYKSVVIIGTAQYKVEDISTNGSWKLYEIIDVVPEPGKPEAKNRLKLITSETSRGPVLSIAEVSGRFATVQGQRLLVRTLQSDNNVAPVAFTDTNVYSKEVKSFENLMAIADSYQSVSLHGFDATPYRLLTLGKDELNVNVTAFDFVIHNANLYILIADEDSVLHLLQYDPYDPESLKGSKLLRRSVLRFNGYTTHMTSVPRTQGIFSMLNTLPVESDTDMGYEVIASNIDGSFYKVIPVNEYQYRRLYTIQNYLNDKEVHSLGLNPKMNAIGGLDYLMPSIKRPFIDMTMFKKFANLNGDKKQLVLSKLGKNSYLEMYQDLISLQ</sequence>